<reference evidence="3 5" key="1">
    <citation type="submission" date="2018-01" db="EMBL/GenBank/DDBJ databases">
        <title>The complete genome sequence of Chromatium okenii LaCa, a purple sulfur bacterium with a turbulent life.</title>
        <authorList>
            <person name="Luedin S.M."/>
            <person name="Liechti N."/>
            <person name="Storelli N."/>
            <person name="Danza F."/>
            <person name="Wittwer M."/>
            <person name="Pothier J.F."/>
            <person name="Tonolla M.A."/>
        </authorList>
    </citation>
    <scope>NUCLEOTIDE SEQUENCE [LARGE SCALE GENOMIC DNA]</scope>
    <source>
        <strain evidence="3 5">LaCa</strain>
    </source>
</reference>
<dbReference type="PIRSF" id="PIRSF029811">
    <property type="entry name" value="UCP029811"/>
    <property type="match status" value="1"/>
</dbReference>
<dbReference type="InterPro" id="IPR027016">
    <property type="entry name" value="UCP029811"/>
</dbReference>
<accession>A0A2S7XQG6</accession>
<evidence type="ECO:0000256" key="1">
    <source>
        <dbReference type="SAM" id="SignalP"/>
    </source>
</evidence>
<evidence type="ECO:0000313" key="4">
    <source>
        <dbReference type="EMBL" id="PQJ97268.1"/>
    </source>
</evidence>
<name>A0A2S7XQG6_9GAMM</name>
<dbReference type="EMBL" id="PPGH01000035">
    <property type="protein sequence ID" value="PQJ95906.1"/>
    <property type="molecule type" value="Genomic_DNA"/>
</dbReference>
<dbReference type="Gene3D" id="2.40.128.110">
    <property type="entry name" value="Lipid/polyisoprenoid-binding, YceI-like"/>
    <property type="match status" value="1"/>
</dbReference>
<comment type="caution">
    <text evidence="3">The sequence shown here is derived from an EMBL/GenBank/DDBJ whole genome shotgun (WGS) entry which is preliminary data.</text>
</comment>
<feature type="signal peptide" evidence="1">
    <location>
        <begin position="1"/>
        <end position="21"/>
    </location>
</feature>
<dbReference type="InterPro" id="IPR007372">
    <property type="entry name" value="Lipid/polyisoprenoid-bd_YceI"/>
</dbReference>
<evidence type="ECO:0000313" key="3">
    <source>
        <dbReference type="EMBL" id="PQJ95906.1"/>
    </source>
</evidence>
<evidence type="ECO:0000259" key="2">
    <source>
        <dbReference type="SMART" id="SM00867"/>
    </source>
</evidence>
<sequence length="198" mass="21289">MRHPLLPCLLFGFLLAPAAHADWTLDPARSQLNFVSIKANNVAEINTFGKIEGRVTDAGQVTMRLALDSVETLIPIRNERMRQFLFETTNYQEAVLRAQIDPQQLANLAVGSIASINAEGTLLLHGLAQPLTLALQVARVNAQTVMVANVKPLIVDAAKFGMTEGVEKLRQLAGLSAISSAVPVTFVITLVADAPAPQ</sequence>
<keyword evidence="1" id="KW-0732">Signal</keyword>
<evidence type="ECO:0000313" key="5">
    <source>
        <dbReference type="Proteomes" id="UP000239936"/>
    </source>
</evidence>
<dbReference type="InterPro" id="IPR036761">
    <property type="entry name" value="TTHA0802/YceI-like_sf"/>
</dbReference>
<dbReference type="AlphaFoldDB" id="A0A2S7XQG6"/>
<dbReference type="Pfam" id="PF04264">
    <property type="entry name" value="YceI"/>
    <property type="match status" value="1"/>
</dbReference>
<feature type="chain" id="PRO_5033323887" evidence="1">
    <location>
        <begin position="22"/>
        <end position="198"/>
    </location>
</feature>
<organism evidence="3 5">
    <name type="scientific">Chromatium okenii</name>
    <dbReference type="NCBI Taxonomy" id="61644"/>
    <lineage>
        <taxon>Bacteria</taxon>
        <taxon>Pseudomonadati</taxon>
        <taxon>Pseudomonadota</taxon>
        <taxon>Gammaproteobacteria</taxon>
        <taxon>Chromatiales</taxon>
        <taxon>Chromatiaceae</taxon>
        <taxon>Chromatium</taxon>
    </lineage>
</organism>
<proteinExistence type="predicted"/>
<dbReference type="EMBL" id="PPGH01000016">
    <property type="protein sequence ID" value="PQJ97268.1"/>
    <property type="molecule type" value="Genomic_DNA"/>
</dbReference>
<protein>
    <submittedName>
        <fullName evidence="3">YceI family protein</fullName>
    </submittedName>
</protein>
<dbReference type="RefSeq" id="WP_105072734.1">
    <property type="nucleotide sequence ID" value="NZ_JAFLKP010000007.1"/>
</dbReference>
<dbReference type="Proteomes" id="UP000239936">
    <property type="component" value="Unassembled WGS sequence"/>
</dbReference>
<dbReference type="SUPFAM" id="SSF101874">
    <property type="entry name" value="YceI-like"/>
    <property type="match status" value="1"/>
</dbReference>
<dbReference type="OrthoDB" id="9793816at2"/>
<dbReference type="SMART" id="SM00867">
    <property type="entry name" value="YceI"/>
    <property type="match status" value="1"/>
</dbReference>
<feature type="domain" description="Lipid/polyisoprenoid-binding YceI-like" evidence="2">
    <location>
        <begin position="22"/>
        <end position="191"/>
    </location>
</feature>
<gene>
    <name evidence="4" type="ORF">CXB77_02985</name>
    <name evidence="3" type="ORF">CXB77_08460</name>
</gene>
<keyword evidence="5" id="KW-1185">Reference proteome</keyword>